<evidence type="ECO:0000256" key="6">
    <source>
        <dbReference type="ARBA" id="ARBA00022833"/>
    </source>
</evidence>
<keyword evidence="15" id="KW-1185">Reference proteome</keyword>
<keyword evidence="10" id="KW-0539">Nucleus</keyword>
<keyword evidence="4" id="KW-0677">Repeat</keyword>
<dbReference type="Gene3D" id="3.30.160.60">
    <property type="entry name" value="Classic Zinc Finger"/>
    <property type="match status" value="2"/>
</dbReference>
<dbReference type="InterPro" id="IPR052130">
    <property type="entry name" value="AEBP2/jing_C2H2-ZnF"/>
</dbReference>
<keyword evidence="2" id="KW-0678">Repressor</keyword>
<dbReference type="AlphaFoldDB" id="E9GZK0"/>
<dbReference type="HOGENOM" id="CLU_1810982_0_0_1"/>
<evidence type="ECO:0000256" key="1">
    <source>
        <dbReference type="ARBA" id="ARBA00004123"/>
    </source>
</evidence>
<evidence type="ECO:0000256" key="5">
    <source>
        <dbReference type="ARBA" id="ARBA00022771"/>
    </source>
</evidence>
<feature type="domain" description="C2H2-type" evidence="13">
    <location>
        <begin position="34"/>
        <end position="63"/>
    </location>
</feature>
<evidence type="ECO:0000256" key="12">
    <source>
        <dbReference type="PROSITE-ProRule" id="PRU00042"/>
    </source>
</evidence>
<feature type="non-terminal residue" evidence="14">
    <location>
        <position position="143"/>
    </location>
</feature>
<evidence type="ECO:0000256" key="8">
    <source>
        <dbReference type="ARBA" id="ARBA00023015"/>
    </source>
</evidence>
<keyword evidence="7" id="KW-0156">Chromatin regulator</keyword>
<keyword evidence="3" id="KW-0479">Metal-binding</keyword>
<dbReference type="GO" id="GO:0006325">
    <property type="term" value="P:chromatin organization"/>
    <property type="evidence" value="ECO:0007669"/>
    <property type="project" value="UniProtKB-KW"/>
</dbReference>
<comment type="similarity">
    <text evidence="11">Belongs to the AEBP2/jing C2H2-type zinc-finger family.</text>
</comment>
<accession>E9GZK0</accession>
<keyword evidence="5 12" id="KW-0863">Zinc-finger</keyword>
<dbReference type="eggNOG" id="KOG1721">
    <property type="taxonomic scope" value="Eukaryota"/>
</dbReference>
<evidence type="ECO:0000256" key="4">
    <source>
        <dbReference type="ARBA" id="ARBA00022737"/>
    </source>
</evidence>
<evidence type="ECO:0000256" key="7">
    <source>
        <dbReference type="ARBA" id="ARBA00022853"/>
    </source>
</evidence>
<evidence type="ECO:0000256" key="2">
    <source>
        <dbReference type="ARBA" id="ARBA00022491"/>
    </source>
</evidence>
<evidence type="ECO:0000256" key="9">
    <source>
        <dbReference type="ARBA" id="ARBA00023163"/>
    </source>
</evidence>
<dbReference type="PANTHER" id="PTHR46541:SF1">
    <property type="entry name" value="ZINC FINGER PROTEIN AEBP2"/>
    <property type="match status" value="1"/>
</dbReference>
<dbReference type="GO" id="GO:0008270">
    <property type="term" value="F:zinc ion binding"/>
    <property type="evidence" value="ECO:0007669"/>
    <property type="project" value="UniProtKB-KW"/>
</dbReference>
<dbReference type="PANTHER" id="PTHR46541">
    <property type="entry name" value="ZINC FINGER PROTEIN AEBP2"/>
    <property type="match status" value="1"/>
</dbReference>
<dbReference type="PhylomeDB" id="E9GZK0"/>
<name>E9GZK0_DAPPU</name>
<dbReference type="EMBL" id="GL732578">
    <property type="protein sequence ID" value="EFX75092.1"/>
    <property type="molecule type" value="Genomic_DNA"/>
</dbReference>
<organism evidence="14 15">
    <name type="scientific">Daphnia pulex</name>
    <name type="common">Water flea</name>
    <dbReference type="NCBI Taxonomy" id="6669"/>
    <lineage>
        <taxon>Eukaryota</taxon>
        <taxon>Metazoa</taxon>
        <taxon>Ecdysozoa</taxon>
        <taxon>Arthropoda</taxon>
        <taxon>Crustacea</taxon>
        <taxon>Branchiopoda</taxon>
        <taxon>Diplostraca</taxon>
        <taxon>Cladocera</taxon>
        <taxon>Anomopoda</taxon>
        <taxon>Daphniidae</taxon>
        <taxon>Daphnia</taxon>
    </lineage>
</organism>
<comment type="subcellular location">
    <subcellularLocation>
        <location evidence="1">Nucleus</location>
    </subcellularLocation>
</comment>
<dbReference type="OMA" id="PAKIMRR"/>
<dbReference type="SMART" id="SM00355">
    <property type="entry name" value="ZnF_C2H2"/>
    <property type="match status" value="2"/>
</dbReference>
<proteinExistence type="inferred from homology"/>
<dbReference type="InterPro" id="IPR059034">
    <property type="entry name" value="SH3_AEBP2_C"/>
</dbReference>
<reference evidence="14 15" key="1">
    <citation type="journal article" date="2011" name="Science">
        <title>The ecoresponsive genome of Daphnia pulex.</title>
        <authorList>
            <person name="Colbourne J.K."/>
            <person name="Pfrender M.E."/>
            <person name="Gilbert D."/>
            <person name="Thomas W.K."/>
            <person name="Tucker A."/>
            <person name="Oakley T.H."/>
            <person name="Tokishita S."/>
            <person name="Aerts A."/>
            <person name="Arnold G.J."/>
            <person name="Basu M.K."/>
            <person name="Bauer D.J."/>
            <person name="Caceres C.E."/>
            <person name="Carmel L."/>
            <person name="Casola C."/>
            <person name="Choi J.H."/>
            <person name="Detter J.C."/>
            <person name="Dong Q."/>
            <person name="Dusheyko S."/>
            <person name="Eads B.D."/>
            <person name="Frohlich T."/>
            <person name="Geiler-Samerotte K.A."/>
            <person name="Gerlach D."/>
            <person name="Hatcher P."/>
            <person name="Jogdeo S."/>
            <person name="Krijgsveld J."/>
            <person name="Kriventseva E.V."/>
            <person name="Kultz D."/>
            <person name="Laforsch C."/>
            <person name="Lindquist E."/>
            <person name="Lopez J."/>
            <person name="Manak J.R."/>
            <person name="Muller J."/>
            <person name="Pangilinan J."/>
            <person name="Patwardhan R.P."/>
            <person name="Pitluck S."/>
            <person name="Pritham E.J."/>
            <person name="Rechtsteiner A."/>
            <person name="Rho M."/>
            <person name="Rogozin I.B."/>
            <person name="Sakarya O."/>
            <person name="Salamov A."/>
            <person name="Schaack S."/>
            <person name="Shapiro H."/>
            <person name="Shiga Y."/>
            <person name="Skalitzky C."/>
            <person name="Smith Z."/>
            <person name="Souvorov A."/>
            <person name="Sung W."/>
            <person name="Tang Z."/>
            <person name="Tsuchiya D."/>
            <person name="Tu H."/>
            <person name="Vos H."/>
            <person name="Wang M."/>
            <person name="Wolf Y.I."/>
            <person name="Yamagata H."/>
            <person name="Yamada T."/>
            <person name="Ye Y."/>
            <person name="Shaw J.R."/>
            <person name="Andrews J."/>
            <person name="Crease T.J."/>
            <person name="Tang H."/>
            <person name="Lucas S.M."/>
            <person name="Robertson H.M."/>
            <person name="Bork P."/>
            <person name="Koonin E.V."/>
            <person name="Zdobnov E.M."/>
            <person name="Grigoriev I.V."/>
            <person name="Lynch M."/>
            <person name="Boore J.L."/>
        </authorList>
    </citation>
    <scope>NUCLEOTIDE SEQUENCE [LARGE SCALE GENOMIC DNA]</scope>
</reference>
<dbReference type="Proteomes" id="UP000000305">
    <property type="component" value="Unassembled WGS sequence"/>
</dbReference>
<keyword evidence="8" id="KW-0805">Transcription regulation</keyword>
<dbReference type="STRING" id="6669.E9GZK0"/>
<evidence type="ECO:0000313" key="14">
    <source>
        <dbReference type="EMBL" id="EFX75092.1"/>
    </source>
</evidence>
<evidence type="ECO:0000259" key="13">
    <source>
        <dbReference type="PROSITE" id="PS50157"/>
    </source>
</evidence>
<keyword evidence="9" id="KW-0804">Transcription</keyword>
<dbReference type="InterPro" id="IPR013087">
    <property type="entry name" value="Znf_C2H2_type"/>
</dbReference>
<dbReference type="PROSITE" id="PS00028">
    <property type="entry name" value="ZINC_FINGER_C2H2_1"/>
    <property type="match status" value="1"/>
</dbReference>
<sequence length="143" mass="16376">YSCQWEGCKVQGRTSSSRAWLERHVLLHGGHKPFRCIVDLCEQRFNSQAALQRHVNAHFNQEAGQSSSGHGIKRDSAPAKIMRRNSKKLKHRRNKVAPARLFDFFDSGVMERLRHQLINSQVTQNRIGVSCITNDLIVRSQVN</sequence>
<evidence type="ECO:0000313" key="15">
    <source>
        <dbReference type="Proteomes" id="UP000000305"/>
    </source>
</evidence>
<evidence type="ECO:0000256" key="10">
    <source>
        <dbReference type="ARBA" id="ARBA00023242"/>
    </source>
</evidence>
<dbReference type="SUPFAM" id="SSF57667">
    <property type="entry name" value="beta-beta-alpha zinc fingers"/>
    <property type="match status" value="1"/>
</dbReference>
<dbReference type="OrthoDB" id="6350184at2759"/>
<keyword evidence="6" id="KW-0862">Zinc</keyword>
<dbReference type="PROSITE" id="PS50157">
    <property type="entry name" value="ZINC_FINGER_C2H2_2"/>
    <property type="match status" value="1"/>
</dbReference>
<gene>
    <name evidence="14" type="ORF">DAPPUDRAFT_56446</name>
</gene>
<protein>
    <recommendedName>
        <fullName evidence="13">C2H2-type domain-containing protein</fullName>
    </recommendedName>
</protein>
<dbReference type="InParanoid" id="E9GZK0"/>
<dbReference type="Pfam" id="PF26014">
    <property type="entry name" value="SH3_AEBP2_C"/>
    <property type="match status" value="1"/>
</dbReference>
<dbReference type="GO" id="GO:0005634">
    <property type="term" value="C:nucleus"/>
    <property type="evidence" value="ECO:0007669"/>
    <property type="project" value="UniProtKB-SubCell"/>
</dbReference>
<dbReference type="KEGG" id="dpx:DAPPUDRAFT_56446"/>
<evidence type="ECO:0000256" key="3">
    <source>
        <dbReference type="ARBA" id="ARBA00022723"/>
    </source>
</evidence>
<evidence type="ECO:0000256" key="11">
    <source>
        <dbReference type="ARBA" id="ARBA00037930"/>
    </source>
</evidence>
<dbReference type="InterPro" id="IPR036236">
    <property type="entry name" value="Znf_C2H2_sf"/>
</dbReference>